<keyword evidence="3" id="KW-1185">Reference proteome</keyword>
<comment type="caution">
    <text evidence="2">The sequence shown here is derived from an EMBL/GenBank/DDBJ whole genome shotgun (WGS) entry which is preliminary data.</text>
</comment>
<evidence type="ECO:0008006" key="4">
    <source>
        <dbReference type="Google" id="ProtNLM"/>
    </source>
</evidence>
<organism evidence="2 3">
    <name type="scientific">Chlorogloeopsis fritschii PCC 6912</name>
    <dbReference type="NCBI Taxonomy" id="211165"/>
    <lineage>
        <taxon>Bacteria</taxon>
        <taxon>Bacillati</taxon>
        <taxon>Cyanobacteriota</taxon>
        <taxon>Cyanophyceae</taxon>
        <taxon>Nostocales</taxon>
        <taxon>Chlorogloeopsidaceae</taxon>
        <taxon>Chlorogloeopsis</taxon>
    </lineage>
</organism>
<feature type="transmembrane region" description="Helical" evidence="1">
    <location>
        <begin position="55"/>
        <end position="74"/>
    </location>
</feature>
<dbReference type="OrthoDB" id="1453741at2"/>
<sequence>MLVRTWRFITITLVALSMGMAWCHALELPAKMGYDSSLWVTLHQTLYVAFGPPNIGAFVEVGALLAAIVLTFLVRKRRTAFRFTLLGTICLVIAFPVIFFAFTEPVNAQVRQWTVDTIPADWMRWRDQWEYSHAARFVFQLIGFCALLLSVLVETPKNRPLIKAPTERQREGVA</sequence>
<accession>A0A433NCB6</accession>
<feature type="transmembrane region" description="Helical" evidence="1">
    <location>
        <begin position="133"/>
        <end position="153"/>
    </location>
</feature>
<dbReference type="Proteomes" id="UP000268857">
    <property type="component" value="Unassembled WGS sequence"/>
</dbReference>
<dbReference type="RefSeq" id="WP_016877282.1">
    <property type="nucleotide sequence ID" value="NZ_AJLN01000051.1"/>
</dbReference>
<reference evidence="2 3" key="1">
    <citation type="journal article" date="2019" name="Genome Biol. Evol.">
        <title>Day and night: Metabolic profiles and evolutionary relationships of six axenic non-marine cyanobacteria.</title>
        <authorList>
            <person name="Will S.E."/>
            <person name="Henke P."/>
            <person name="Boedeker C."/>
            <person name="Huang S."/>
            <person name="Brinkmann H."/>
            <person name="Rohde M."/>
            <person name="Jarek M."/>
            <person name="Friedl T."/>
            <person name="Seufert S."/>
            <person name="Schumacher M."/>
            <person name="Overmann J."/>
            <person name="Neumann-Schaal M."/>
            <person name="Petersen J."/>
        </authorList>
    </citation>
    <scope>NUCLEOTIDE SEQUENCE [LARGE SCALE GENOMIC DNA]</scope>
    <source>
        <strain evidence="2 3">PCC 6912</strain>
    </source>
</reference>
<proteinExistence type="predicted"/>
<name>A0A433NCB6_CHLFR</name>
<gene>
    <name evidence="2" type="ORF">PCC6912_31420</name>
</gene>
<keyword evidence="1" id="KW-0472">Membrane</keyword>
<evidence type="ECO:0000313" key="3">
    <source>
        <dbReference type="Proteomes" id="UP000268857"/>
    </source>
</evidence>
<dbReference type="STRING" id="211165.GCA_000317285_01632"/>
<keyword evidence="1" id="KW-1133">Transmembrane helix</keyword>
<evidence type="ECO:0000313" key="2">
    <source>
        <dbReference type="EMBL" id="RUR79606.1"/>
    </source>
</evidence>
<protein>
    <recommendedName>
        <fullName evidence="4">DUF1772 domain-containing protein</fullName>
    </recommendedName>
</protein>
<keyword evidence="1" id="KW-0812">Transmembrane</keyword>
<dbReference type="AlphaFoldDB" id="A0A433NCB6"/>
<feature type="transmembrane region" description="Helical" evidence="1">
    <location>
        <begin position="81"/>
        <end position="102"/>
    </location>
</feature>
<dbReference type="EMBL" id="RSCJ01000012">
    <property type="protein sequence ID" value="RUR79606.1"/>
    <property type="molecule type" value="Genomic_DNA"/>
</dbReference>
<evidence type="ECO:0000256" key="1">
    <source>
        <dbReference type="SAM" id="Phobius"/>
    </source>
</evidence>